<evidence type="ECO:0000313" key="1">
    <source>
        <dbReference type="EMBL" id="TWT99770.1"/>
    </source>
</evidence>
<dbReference type="Proteomes" id="UP000317421">
    <property type="component" value="Unassembled WGS sequence"/>
</dbReference>
<protein>
    <submittedName>
        <fullName evidence="1">Uncharacterized protein</fullName>
    </submittedName>
</protein>
<evidence type="ECO:0000313" key="2">
    <source>
        <dbReference type="Proteomes" id="UP000317421"/>
    </source>
</evidence>
<accession>A0A5C6AK35</accession>
<dbReference type="RefSeq" id="WP_146443046.1">
    <property type="nucleotide sequence ID" value="NZ_SJPR01000001.1"/>
</dbReference>
<name>A0A5C6AK35_9BACT</name>
<keyword evidence="2" id="KW-1185">Reference proteome</keyword>
<reference evidence="1 2" key="1">
    <citation type="submission" date="2019-02" db="EMBL/GenBank/DDBJ databases">
        <title>Deep-cultivation of Planctomycetes and their phenomic and genomic characterization uncovers novel biology.</title>
        <authorList>
            <person name="Wiegand S."/>
            <person name="Jogler M."/>
            <person name="Boedeker C."/>
            <person name="Pinto D."/>
            <person name="Vollmers J."/>
            <person name="Rivas-Marin E."/>
            <person name="Kohn T."/>
            <person name="Peeters S.H."/>
            <person name="Heuer A."/>
            <person name="Rast P."/>
            <person name="Oberbeckmann S."/>
            <person name="Bunk B."/>
            <person name="Jeske O."/>
            <person name="Meyerdierks A."/>
            <person name="Storesund J.E."/>
            <person name="Kallscheuer N."/>
            <person name="Luecker S."/>
            <person name="Lage O.M."/>
            <person name="Pohl T."/>
            <person name="Merkel B.J."/>
            <person name="Hornburger P."/>
            <person name="Mueller R.-W."/>
            <person name="Bruemmer F."/>
            <person name="Labrenz M."/>
            <person name="Spormann A.M."/>
            <person name="Op Den Camp H."/>
            <person name="Overmann J."/>
            <person name="Amann R."/>
            <person name="Jetten M.S.M."/>
            <person name="Mascher T."/>
            <person name="Medema M.H."/>
            <person name="Devos D.P."/>
            <person name="Kaster A.-K."/>
            <person name="Ovreas L."/>
            <person name="Rohde M."/>
            <person name="Galperin M.Y."/>
            <person name="Jogler C."/>
        </authorList>
    </citation>
    <scope>NUCLEOTIDE SEQUENCE [LARGE SCALE GENOMIC DNA]</scope>
    <source>
        <strain evidence="1 2">Pla108</strain>
    </source>
</reference>
<dbReference type="EMBL" id="SJPR01000001">
    <property type="protein sequence ID" value="TWT99770.1"/>
    <property type="molecule type" value="Genomic_DNA"/>
</dbReference>
<comment type="caution">
    <text evidence="1">The sequence shown here is derived from an EMBL/GenBank/DDBJ whole genome shotgun (WGS) entry which is preliminary data.</text>
</comment>
<organism evidence="1 2">
    <name type="scientific">Botrimarina colliarenosi</name>
    <dbReference type="NCBI Taxonomy" id="2528001"/>
    <lineage>
        <taxon>Bacteria</taxon>
        <taxon>Pseudomonadati</taxon>
        <taxon>Planctomycetota</taxon>
        <taxon>Planctomycetia</taxon>
        <taxon>Pirellulales</taxon>
        <taxon>Lacipirellulaceae</taxon>
        <taxon>Botrimarina</taxon>
    </lineage>
</organism>
<sequence length="112" mass="12754">MGADATMVFFGVRFATTEEESDALSNETDPRMLAAINHQLDHWWGSYSQDPINEQEFLFVGKKIVRIGYEHEFELVLALNELRVLAEDAVVKLRAAGFSDKPQLYVQFAPDF</sequence>
<gene>
    <name evidence="1" type="ORF">Pla108_07130</name>
</gene>
<dbReference type="AlphaFoldDB" id="A0A5C6AK35"/>
<dbReference type="OrthoDB" id="9810005at2"/>
<proteinExistence type="predicted"/>